<evidence type="ECO:0000313" key="4">
    <source>
        <dbReference type="Proteomes" id="UP000332933"/>
    </source>
</evidence>
<evidence type="ECO:0000256" key="1">
    <source>
        <dbReference type="SAM" id="MobiDB-lite"/>
    </source>
</evidence>
<dbReference type="EMBL" id="VJMH01000602">
    <property type="protein sequence ID" value="KAF0715325.1"/>
    <property type="molecule type" value="Genomic_DNA"/>
</dbReference>
<evidence type="ECO:0000313" key="3">
    <source>
        <dbReference type="EMBL" id="VFT80601.1"/>
    </source>
</evidence>
<dbReference type="SUPFAM" id="SSF48403">
    <property type="entry name" value="Ankyrin repeat"/>
    <property type="match status" value="1"/>
</dbReference>
<reference evidence="2" key="2">
    <citation type="submission" date="2019-06" db="EMBL/GenBank/DDBJ databases">
        <title>Genomics analysis of Aphanomyces spp. identifies a new class of oomycete effector associated with host adaptation.</title>
        <authorList>
            <person name="Gaulin E."/>
        </authorList>
    </citation>
    <scope>NUCLEOTIDE SEQUENCE</scope>
    <source>
        <strain evidence="2">CBS 578.67</strain>
    </source>
</reference>
<dbReference type="Proteomes" id="UP000332933">
    <property type="component" value="Unassembled WGS sequence"/>
</dbReference>
<reference evidence="3 4" key="1">
    <citation type="submission" date="2019-03" db="EMBL/GenBank/DDBJ databases">
        <authorList>
            <person name="Gaulin E."/>
            <person name="Dumas B."/>
        </authorList>
    </citation>
    <scope>NUCLEOTIDE SEQUENCE [LARGE SCALE GENOMIC DNA]</scope>
    <source>
        <strain evidence="3">CBS 568.67</strain>
    </source>
</reference>
<organism evidence="3 4">
    <name type="scientific">Aphanomyces stellatus</name>
    <dbReference type="NCBI Taxonomy" id="120398"/>
    <lineage>
        <taxon>Eukaryota</taxon>
        <taxon>Sar</taxon>
        <taxon>Stramenopiles</taxon>
        <taxon>Oomycota</taxon>
        <taxon>Saprolegniomycetes</taxon>
        <taxon>Saprolegniales</taxon>
        <taxon>Verrucalvaceae</taxon>
        <taxon>Aphanomyces</taxon>
    </lineage>
</organism>
<proteinExistence type="predicted"/>
<protein>
    <submittedName>
        <fullName evidence="3">Aste57867_3435 protein</fullName>
    </submittedName>
</protein>
<feature type="compositionally biased region" description="Polar residues" evidence="1">
    <location>
        <begin position="374"/>
        <end position="386"/>
    </location>
</feature>
<dbReference type="InterPro" id="IPR036770">
    <property type="entry name" value="Ankyrin_rpt-contain_sf"/>
</dbReference>
<sequence length="624" mass="71538">MRRHAFCRINGVWHHGQVSAYAPCARTVNLTTSSSSIYPNTPESSLELYAMHNTIIKPAVRGMTDTDATCDIASTQVLSFLDDEALHQKASLTFQVPFKQHRPPKLPSPWTTHKTPRTLKPHRVRLLVCTNWMYVTRLTSPTSAQNRPNWRSLRPRCRRQYTVLRSIVFPPMALIRTTPQYIIFTYLYDISFASGCLTLAHFSPITDHERRTWNSFGTVNPRNFSAAIVPPRAAPLITAQAVLEALDTLDNFFAPFAYGSIVASEFFGRAKRFCLGLHRRYPFNPLTISVIVAFLDDIFGTSTIASVVLHDRRPPHHVNSYLTFDINGPATYQLLMSLSCCRFPPRATFTSHNCRPASRPSYNITRRRHASASLRKSTPTSPQSTGPWLKEHGTESLYQLLDNLKVKVNVAFYCIFANETQVQVFLETYYPTLWRHREVVRFASKLGSLELVQIFYKCIPSDTTMFWILERAAKFGHLNIVEYYFDTIVMGEPKMEAQQAVYVGLINAGLYGHVEIVELLLPFSDSDSQVTAMNLTRLHKRGNTVRTLLDQEPHNQHFLKLLVEFACDKDRVYIAQQFFFHQDGTWRYEQRYYDACFRQAVKRGSVGVASRIHELTLAKLSWIF</sequence>
<dbReference type="AlphaFoldDB" id="A0A485KC35"/>
<name>A0A485KC35_9STRA</name>
<evidence type="ECO:0000313" key="2">
    <source>
        <dbReference type="EMBL" id="KAF0715325.1"/>
    </source>
</evidence>
<gene>
    <name evidence="3" type="primary">Aste57867_3435</name>
    <name evidence="2" type="ORF">As57867_003425</name>
    <name evidence="3" type="ORF">ASTE57867_3435</name>
</gene>
<accession>A0A485KC35</accession>
<dbReference type="EMBL" id="CAADRA010000602">
    <property type="protein sequence ID" value="VFT80601.1"/>
    <property type="molecule type" value="Genomic_DNA"/>
</dbReference>
<keyword evidence="4" id="KW-1185">Reference proteome</keyword>
<dbReference type="OrthoDB" id="123817at2759"/>
<feature type="region of interest" description="Disordered" evidence="1">
    <location>
        <begin position="368"/>
        <end position="387"/>
    </location>
</feature>